<evidence type="ECO:0000256" key="1">
    <source>
        <dbReference type="SAM" id="MobiDB-lite"/>
    </source>
</evidence>
<protein>
    <submittedName>
        <fullName evidence="2">Uncharacterized protein</fullName>
    </submittedName>
</protein>
<dbReference type="OrthoDB" id="5149230at2"/>
<dbReference type="InterPro" id="IPR046571">
    <property type="entry name" value="DUF6725"/>
</dbReference>
<dbReference type="Pfam" id="PF20486">
    <property type="entry name" value="DUF6725"/>
    <property type="match status" value="1"/>
</dbReference>
<dbReference type="Proteomes" id="UP000291758">
    <property type="component" value="Chromosome"/>
</dbReference>
<dbReference type="RefSeq" id="WP_129201749.1">
    <property type="nucleotide sequence ID" value="NZ_CP035495.1"/>
</dbReference>
<name>A0A4P6EHL3_9MICO</name>
<dbReference type="AlphaFoldDB" id="A0A4P6EHL3"/>
<dbReference type="KEGG" id="xyl:ET495_00485"/>
<evidence type="ECO:0000313" key="3">
    <source>
        <dbReference type="Proteomes" id="UP000291758"/>
    </source>
</evidence>
<keyword evidence="3" id="KW-1185">Reference proteome</keyword>
<gene>
    <name evidence="2" type="ORF">ET495_00485</name>
</gene>
<feature type="compositionally biased region" description="Basic residues" evidence="1">
    <location>
        <begin position="81"/>
        <end position="91"/>
    </location>
</feature>
<sequence length="91" mass="10085">MNDATPWRDLPVGARVVVRRRLDPAESAQARAEGRGSVWTDVIGIVRSVDDAGLTVHTDAPRDPSPREVHIPSASIETAKRIPRRPTRSRR</sequence>
<proteinExistence type="predicted"/>
<accession>A0A4P6EHL3</accession>
<reference evidence="2 3" key="1">
    <citation type="submission" date="2019-01" db="EMBL/GenBank/DDBJ databases">
        <title>Genome sequencing of strain 2JSPR-7.</title>
        <authorList>
            <person name="Heo J."/>
            <person name="Kim S.-J."/>
            <person name="Kim J.-S."/>
            <person name="Hong S.-B."/>
            <person name="Kwon S.-W."/>
        </authorList>
    </citation>
    <scope>NUCLEOTIDE SEQUENCE [LARGE SCALE GENOMIC DNA]</scope>
    <source>
        <strain evidence="2 3">2JSPR-7</strain>
    </source>
</reference>
<evidence type="ECO:0000313" key="2">
    <source>
        <dbReference type="EMBL" id="QAY62020.1"/>
    </source>
</evidence>
<feature type="region of interest" description="Disordered" evidence="1">
    <location>
        <begin position="56"/>
        <end position="91"/>
    </location>
</feature>
<organism evidence="2 3">
    <name type="scientific">Xylanimonas allomyrinae</name>
    <dbReference type="NCBI Taxonomy" id="2509459"/>
    <lineage>
        <taxon>Bacteria</taxon>
        <taxon>Bacillati</taxon>
        <taxon>Actinomycetota</taxon>
        <taxon>Actinomycetes</taxon>
        <taxon>Micrococcales</taxon>
        <taxon>Promicromonosporaceae</taxon>
        <taxon>Xylanimonas</taxon>
    </lineage>
</organism>
<feature type="compositionally biased region" description="Basic and acidic residues" evidence="1">
    <location>
        <begin position="59"/>
        <end position="70"/>
    </location>
</feature>
<dbReference type="EMBL" id="CP035495">
    <property type="protein sequence ID" value="QAY62020.1"/>
    <property type="molecule type" value="Genomic_DNA"/>
</dbReference>